<feature type="transmembrane region" description="Helical" evidence="2">
    <location>
        <begin position="12"/>
        <end position="30"/>
    </location>
</feature>
<dbReference type="EMBL" id="JAGRRH010000014">
    <property type="protein sequence ID" value="KAG7359308.1"/>
    <property type="molecule type" value="Genomic_DNA"/>
</dbReference>
<proteinExistence type="predicted"/>
<evidence type="ECO:0000256" key="2">
    <source>
        <dbReference type="SAM" id="Phobius"/>
    </source>
</evidence>
<gene>
    <name evidence="3" type="ORF">IV203_015897</name>
</gene>
<comment type="caution">
    <text evidence="3">The sequence shown here is derived from an EMBL/GenBank/DDBJ whole genome shotgun (WGS) entry which is preliminary data.</text>
</comment>
<name>A0A9K3PTX4_9STRA</name>
<reference evidence="3" key="2">
    <citation type="submission" date="2021-04" db="EMBL/GenBank/DDBJ databases">
        <authorList>
            <person name="Podell S."/>
        </authorList>
    </citation>
    <scope>NUCLEOTIDE SEQUENCE</scope>
    <source>
        <strain evidence="3">Hildebrandi</strain>
    </source>
</reference>
<keyword evidence="4" id="KW-1185">Reference proteome</keyword>
<evidence type="ECO:0000313" key="4">
    <source>
        <dbReference type="Proteomes" id="UP000693970"/>
    </source>
</evidence>
<keyword evidence="2" id="KW-1133">Transmembrane helix</keyword>
<feature type="compositionally biased region" description="Low complexity" evidence="1">
    <location>
        <begin position="101"/>
        <end position="112"/>
    </location>
</feature>
<evidence type="ECO:0000256" key="1">
    <source>
        <dbReference type="SAM" id="MobiDB-lite"/>
    </source>
</evidence>
<keyword evidence="2" id="KW-0472">Membrane</keyword>
<accession>A0A9K3PTX4</accession>
<keyword evidence="2" id="KW-0812">Transmembrane</keyword>
<protein>
    <recommendedName>
        <fullName evidence="5">Plastid lipid-associated protein/fibrillin conserved domain-containing protein</fullName>
    </recommendedName>
</protein>
<sequence length="329" mass="36165">MTSLLFHSVSNGSCLLHLLLVVGVVLVVPWTEVSFTHAFQYNGNGINPLSELRQQQQQHHRALYSSSVPSDVSSSPYEKLDDIKADLLRTCKSATTSNTRNINNNNNNNNNNKPSLSNIQDLVSQLEDKGEQMGVGQSSAITGILAGEWELLYSPEDVTRSSPFFWAFAQAFPEQADPIFGITDSIPSPIKDVGPAYQYIQIDETGRGKLISKVKVSTLNGMATSIMTTRADIVEPVGVDGLMLRVDTTKPEDSTAIATFFPGPLGRFINDNAPPFPSGNVLERIQPGSSTVIMRTTFCDESIRISRNDNQYALPYVWRRCKFAGSETI</sequence>
<reference evidence="3" key="1">
    <citation type="journal article" date="2021" name="Sci. Rep.">
        <title>Diploid genomic architecture of Nitzschia inconspicua, an elite biomass production diatom.</title>
        <authorList>
            <person name="Oliver A."/>
            <person name="Podell S."/>
            <person name="Pinowska A."/>
            <person name="Traller J.C."/>
            <person name="Smith S.R."/>
            <person name="McClure R."/>
            <person name="Beliaev A."/>
            <person name="Bohutskyi P."/>
            <person name="Hill E.A."/>
            <person name="Rabines A."/>
            <person name="Zheng H."/>
            <person name="Allen L.Z."/>
            <person name="Kuo A."/>
            <person name="Grigoriev I.V."/>
            <person name="Allen A.E."/>
            <person name="Hazlebeck D."/>
            <person name="Allen E.E."/>
        </authorList>
    </citation>
    <scope>NUCLEOTIDE SEQUENCE</scope>
    <source>
        <strain evidence="3">Hildebrandi</strain>
    </source>
</reference>
<evidence type="ECO:0008006" key="5">
    <source>
        <dbReference type="Google" id="ProtNLM"/>
    </source>
</evidence>
<feature type="region of interest" description="Disordered" evidence="1">
    <location>
        <begin position="96"/>
        <end position="117"/>
    </location>
</feature>
<evidence type="ECO:0000313" key="3">
    <source>
        <dbReference type="EMBL" id="KAG7359308.1"/>
    </source>
</evidence>
<dbReference type="OrthoDB" id="203682at2759"/>
<dbReference type="AlphaFoldDB" id="A0A9K3PTX4"/>
<dbReference type="Proteomes" id="UP000693970">
    <property type="component" value="Unassembled WGS sequence"/>
</dbReference>
<organism evidence="3 4">
    <name type="scientific">Nitzschia inconspicua</name>
    <dbReference type="NCBI Taxonomy" id="303405"/>
    <lineage>
        <taxon>Eukaryota</taxon>
        <taxon>Sar</taxon>
        <taxon>Stramenopiles</taxon>
        <taxon>Ochrophyta</taxon>
        <taxon>Bacillariophyta</taxon>
        <taxon>Bacillariophyceae</taxon>
        <taxon>Bacillariophycidae</taxon>
        <taxon>Bacillariales</taxon>
        <taxon>Bacillariaceae</taxon>
        <taxon>Nitzschia</taxon>
    </lineage>
</organism>